<reference evidence="2" key="1">
    <citation type="submission" date="2021-06" db="EMBL/GenBank/DDBJ databases">
        <title>Parelaphostrongylus tenuis whole genome reference sequence.</title>
        <authorList>
            <person name="Garwood T.J."/>
            <person name="Larsen P.A."/>
            <person name="Fountain-Jones N.M."/>
            <person name="Garbe J.R."/>
            <person name="Macchietto M.G."/>
            <person name="Kania S.A."/>
            <person name="Gerhold R.W."/>
            <person name="Richards J.E."/>
            <person name="Wolf T.M."/>
        </authorList>
    </citation>
    <scope>NUCLEOTIDE SEQUENCE</scope>
    <source>
        <strain evidence="2">MNPRO001-30</strain>
        <tissue evidence="2">Meninges</tissue>
    </source>
</reference>
<protein>
    <submittedName>
        <fullName evidence="2">Uncharacterized protein</fullName>
    </submittedName>
</protein>
<name>A0AAD5R6U4_PARTN</name>
<comment type="caution">
    <text evidence="2">The sequence shown here is derived from an EMBL/GenBank/DDBJ whole genome shotgun (WGS) entry which is preliminary data.</text>
</comment>
<evidence type="ECO:0000256" key="1">
    <source>
        <dbReference type="SAM" id="MobiDB-lite"/>
    </source>
</evidence>
<gene>
    <name evidence="2" type="ORF">KIN20_032373</name>
</gene>
<organism evidence="2 3">
    <name type="scientific">Parelaphostrongylus tenuis</name>
    <name type="common">Meningeal worm</name>
    <dbReference type="NCBI Taxonomy" id="148309"/>
    <lineage>
        <taxon>Eukaryota</taxon>
        <taxon>Metazoa</taxon>
        <taxon>Ecdysozoa</taxon>
        <taxon>Nematoda</taxon>
        <taxon>Chromadorea</taxon>
        <taxon>Rhabditida</taxon>
        <taxon>Rhabditina</taxon>
        <taxon>Rhabditomorpha</taxon>
        <taxon>Strongyloidea</taxon>
        <taxon>Metastrongylidae</taxon>
        <taxon>Parelaphostrongylus</taxon>
    </lineage>
</organism>
<keyword evidence="3" id="KW-1185">Reference proteome</keyword>
<proteinExistence type="predicted"/>
<dbReference type="EMBL" id="JAHQIW010006808">
    <property type="protein sequence ID" value="KAJ1370606.1"/>
    <property type="molecule type" value="Genomic_DNA"/>
</dbReference>
<feature type="region of interest" description="Disordered" evidence="1">
    <location>
        <begin position="78"/>
        <end position="98"/>
    </location>
</feature>
<dbReference type="Proteomes" id="UP001196413">
    <property type="component" value="Unassembled WGS sequence"/>
</dbReference>
<sequence length="98" mass="10560">MSFNSTINPSEAHVLFITPTELRVMVQIRSPLGVWGFDPISTFLSGLVDKVEFTILPNHSCSRVKTHSVLGPTYKPSSITAKAKSAPHTSSGMSQSAT</sequence>
<accession>A0AAD5R6U4</accession>
<dbReference type="AlphaFoldDB" id="A0AAD5R6U4"/>
<feature type="compositionally biased region" description="Polar residues" evidence="1">
    <location>
        <begin position="87"/>
        <end position="98"/>
    </location>
</feature>
<evidence type="ECO:0000313" key="2">
    <source>
        <dbReference type="EMBL" id="KAJ1370606.1"/>
    </source>
</evidence>
<evidence type="ECO:0000313" key="3">
    <source>
        <dbReference type="Proteomes" id="UP001196413"/>
    </source>
</evidence>